<dbReference type="AlphaFoldDB" id="A0A1C3EG41"/>
<dbReference type="Gene3D" id="3.10.129.10">
    <property type="entry name" value="Hotdog Thioesterase"/>
    <property type="match status" value="1"/>
</dbReference>
<dbReference type="CDD" id="cd03443">
    <property type="entry name" value="PaaI_thioesterase"/>
    <property type="match status" value="1"/>
</dbReference>
<proteinExistence type="predicted"/>
<comment type="caution">
    <text evidence="1">The sequence shown here is derived from an EMBL/GenBank/DDBJ whole genome shotgun (WGS) entry which is preliminary data.</text>
</comment>
<dbReference type="Proteomes" id="UP000094936">
    <property type="component" value="Unassembled WGS sequence"/>
</dbReference>
<dbReference type="EMBL" id="LYBM01000026">
    <property type="protein sequence ID" value="ODA32198.1"/>
    <property type="molecule type" value="Genomic_DNA"/>
</dbReference>
<dbReference type="STRING" id="1080227.A8L45_14155"/>
<evidence type="ECO:0000313" key="1">
    <source>
        <dbReference type="EMBL" id="ODA32198.1"/>
    </source>
</evidence>
<dbReference type="OrthoDB" id="793353at2"/>
<dbReference type="RefSeq" id="WP_068903388.1">
    <property type="nucleotide sequence ID" value="NZ_JBHUIF010000029.1"/>
</dbReference>
<gene>
    <name evidence="1" type="ORF">A8L45_14155</name>
</gene>
<evidence type="ECO:0000313" key="2">
    <source>
        <dbReference type="Proteomes" id="UP000094936"/>
    </source>
</evidence>
<name>A0A1C3EG41_9GAMM</name>
<dbReference type="SUPFAM" id="SSF54637">
    <property type="entry name" value="Thioesterase/thiol ester dehydrase-isomerase"/>
    <property type="match status" value="1"/>
</dbReference>
<keyword evidence="2" id="KW-1185">Reference proteome</keyword>
<accession>A0A1C3EG41</accession>
<protein>
    <submittedName>
        <fullName evidence="1">DUF4442 domain-containing protein</fullName>
    </submittedName>
</protein>
<organism evidence="1 2">
    <name type="scientific">Veronia pacifica</name>
    <dbReference type="NCBI Taxonomy" id="1080227"/>
    <lineage>
        <taxon>Bacteria</taxon>
        <taxon>Pseudomonadati</taxon>
        <taxon>Pseudomonadota</taxon>
        <taxon>Gammaproteobacteria</taxon>
        <taxon>Vibrionales</taxon>
        <taxon>Vibrionaceae</taxon>
        <taxon>Veronia</taxon>
    </lineage>
</organism>
<dbReference type="InterPro" id="IPR027961">
    <property type="entry name" value="DUF4442"/>
</dbReference>
<sequence>MRKSLKAYNYLSGFSLGRAFFNWAICFQAPYFRTIKPKFVELKPGQAIISMKKRRAVTNHLKTVHAIAMCNMAELAGGMMAEVSVPDKAKWIPIGMTVKYLKKAKTDLIATAEAEDIDWSTSGEKQVTVNVTDTENILVFTALITFSVRN</sequence>
<dbReference type="InterPro" id="IPR029069">
    <property type="entry name" value="HotDog_dom_sf"/>
</dbReference>
<reference evidence="1 2" key="1">
    <citation type="submission" date="2016-05" db="EMBL/GenBank/DDBJ databases">
        <title>Genomic Taxonomy of the Vibrionaceae.</title>
        <authorList>
            <person name="Gomez-Gil B."/>
            <person name="Enciso-Ibarra J."/>
        </authorList>
    </citation>
    <scope>NUCLEOTIDE SEQUENCE [LARGE SCALE GENOMIC DNA]</scope>
    <source>
        <strain evidence="1 2">CAIM 1920</strain>
    </source>
</reference>
<dbReference type="Pfam" id="PF14539">
    <property type="entry name" value="DUF4442"/>
    <property type="match status" value="1"/>
</dbReference>